<dbReference type="OrthoDB" id="6237065at2759"/>
<evidence type="ECO:0000256" key="1">
    <source>
        <dbReference type="SAM" id="MobiDB-lite"/>
    </source>
</evidence>
<dbReference type="Gene3D" id="3.60.10.10">
    <property type="entry name" value="Endonuclease/exonuclease/phosphatase"/>
    <property type="match status" value="1"/>
</dbReference>
<dbReference type="CDD" id="cd10283">
    <property type="entry name" value="MnuA_DNase1-like"/>
    <property type="match status" value="1"/>
</dbReference>
<keyword evidence="3" id="KW-0378">Hydrolase</keyword>
<dbReference type="InterPro" id="IPR005135">
    <property type="entry name" value="Endo/exonuclease/phosphatase"/>
</dbReference>
<comment type="caution">
    <text evidence="3">The sequence shown here is derived from an EMBL/GenBank/DDBJ whole genome shotgun (WGS) entry which is preliminary data.</text>
</comment>
<feature type="region of interest" description="Disordered" evidence="1">
    <location>
        <begin position="100"/>
        <end position="131"/>
    </location>
</feature>
<keyword evidence="3" id="KW-0540">Nuclease</keyword>
<name>A0A8T1M1T7_CLOSI</name>
<dbReference type="InterPro" id="IPR051675">
    <property type="entry name" value="Endo/Exo/Phosphatase_dom_1"/>
</dbReference>
<keyword evidence="3" id="KW-0255">Endonuclease</keyword>
<dbReference type="InterPro" id="IPR036691">
    <property type="entry name" value="Endo/exonu/phosph_ase_sf"/>
</dbReference>
<dbReference type="Pfam" id="PF03372">
    <property type="entry name" value="Exo_endo_phos"/>
    <property type="match status" value="1"/>
</dbReference>
<sequence length="503" mass="55893">MFKLQNPGFIPRTLIPFAYRQSEAKRSNLRTLREILLYLDAADEEQQRNVNLLIYQLLTQLAATEPAGRASYAIRSPFNAPLIDRHALNAFREAVKRLVDHPPTRATDQPADRERSLSSSSPTRNNHFADTLPPWPSVNADSVIRHNIIIEMLSRCPLVLLELLFQMESVKSWSELLPSSNLTSCVALELPTPCTSSYGGQVRVASWNLNRFTLAKAHHPGFREVLCLTILRNNISLMVLQEVANIDVADVLCAELNSPTLPHVRKWVHDHPPWCVPKWKVASSTQAVGSMFAGREYALFLYNENAGVRISRTTLMEPPTLAKSFKVFSRSPCPALCKIRSARLILVSVHLKARGLRNSRVGRTAAEVQALETVVQAFYDTQSPQSHLVIIGDFNLNPEHEAFSRLRERGFQSVLNGCQATTPQSNFKDQSASPSSTLCPTAYDNAWISPSLIAADTTDSSYTGNSGVITSGLRHPLIPGDMGAGANGFISDHCPIWFDLRFI</sequence>
<dbReference type="EMBL" id="NIRI02000056">
    <property type="protein sequence ID" value="KAG5442862.1"/>
    <property type="molecule type" value="Genomic_DNA"/>
</dbReference>
<feature type="compositionally biased region" description="Polar residues" evidence="1">
    <location>
        <begin position="117"/>
        <end position="128"/>
    </location>
</feature>
<organism evidence="3 4">
    <name type="scientific">Clonorchis sinensis</name>
    <name type="common">Chinese liver fluke</name>
    <dbReference type="NCBI Taxonomy" id="79923"/>
    <lineage>
        <taxon>Eukaryota</taxon>
        <taxon>Metazoa</taxon>
        <taxon>Spiralia</taxon>
        <taxon>Lophotrochozoa</taxon>
        <taxon>Platyhelminthes</taxon>
        <taxon>Trematoda</taxon>
        <taxon>Digenea</taxon>
        <taxon>Opisthorchiida</taxon>
        <taxon>Opisthorchiata</taxon>
        <taxon>Opisthorchiidae</taxon>
        <taxon>Clonorchis</taxon>
    </lineage>
</organism>
<reference evidence="3 4" key="2">
    <citation type="journal article" date="2021" name="Genomics">
        <title>High-quality reference genome for Clonorchis sinensis.</title>
        <authorList>
            <person name="Young N.D."/>
            <person name="Stroehlein A.J."/>
            <person name="Kinkar L."/>
            <person name="Wang T."/>
            <person name="Sohn W.M."/>
            <person name="Chang B.C.H."/>
            <person name="Kaur P."/>
            <person name="Weisz D."/>
            <person name="Dudchenko O."/>
            <person name="Aiden E.L."/>
            <person name="Korhonen P.K."/>
            <person name="Gasser R.B."/>
        </authorList>
    </citation>
    <scope>NUCLEOTIDE SEQUENCE [LARGE SCALE GENOMIC DNA]</scope>
    <source>
        <strain evidence="3">Cs-k2</strain>
    </source>
</reference>
<gene>
    <name evidence="3" type="ORF">CSKR_105189</name>
</gene>
<reference evidence="3 4" key="1">
    <citation type="journal article" date="2018" name="Biotechnol. Adv.">
        <title>Improved genomic resources and new bioinformatic workflow for the carcinogenic parasite Clonorchis sinensis: Biotechnological implications.</title>
        <authorList>
            <person name="Wang D."/>
            <person name="Korhonen P.K."/>
            <person name="Gasser R.B."/>
            <person name="Young N.D."/>
        </authorList>
    </citation>
    <scope>NUCLEOTIDE SEQUENCE [LARGE SCALE GENOMIC DNA]</scope>
    <source>
        <strain evidence="3">Cs-k2</strain>
    </source>
</reference>
<evidence type="ECO:0000259" key="2">
    <source>
        <dbReference type="Pfam" id="PF03372"/>
    </source>
</evidence>
<evidence type="ECO:0000313" key="4">
    <source>
        <dbReference type="Proteomes" id="UP000286415"/>
    </source>
</evidence>
<keyword evidence="4" id="KW-1185">Reference proteome</keyword>
<accession>A0A8T1M1T7</accession>
<dbReference type="PANTHER" id="PTHR21180">
    <property type="entry name" value="ENDONUCLEASE/EXONUCLEASE/PHOSPHATASE FAMILY DOMAIN-CONTAINING PROTEIN 1"/>
    <property type="match status" value="1"/>
</dbReference>
<feature type="domain" description="Endonuclease/exonuclease/phosphatase" evidence="2">
    <location>
        <begin position="205"/>
        <end position="493"/>
    </location>
</feature>
<evidence type="ECO:0000313" key="3">
    <source>
        <dbReference type="EMBL" id="KAG5442862.1"/>
    </source>
</evidence>
<dbReference type="Proteomes" id="UP000286415">
    <property type="component" value="Unassembled WGS sequence"/>
</dbReference>
<dbReference type="GO" id="GO:0004519">
    <property type="term" value="F:endonuclease activity"/>
    <property type="evidence" value="ECO:0007669"/>
    <property type="project" value="UniProtKB-KW"/>
</dbReference>
<dbReference type="SUPFAM" id="SSF56219">
    <property type="entry name" value="DNase I-like"/>
    <property type="match status" value="1"/>
</dbReference>
<dbReference type="AlphaFoldDB" id="A0A8T1M1T7"/>
<protein>
    <submittedName>
        <fullName evidence="3">Endonuclease/exonuclease/phosphatase domain-containing protein 1, variant 2</fullName>
    </submittedName>
</protein>
<dbReference type="PANTHER" id="PTHR21180:SF32">
    <property type="entry name" value="ENDONUCLEASE_EXONUCLEASE_PHOSPHATASE FAMILY DOMAIN-CONTAINING PROTEIN 1"/>
    <property type="match status" value="1"/>
</dbReference>
<proteinExistence type="predicted"/>